<comment type="caution">
    <text evidence="10">The sequence shown here is derived from an EMBL/GenBank/DDBJ whole genome shotgun (WGS) entry which is preliminary data.</text>
</comment>
<comment type="similarity">
    <text evidence="1 8">Belongs to the SOS response-associated peptidase family.</text>
</comment>
<evidence type="ECO:0000313" key="10">
    <source>
        <dbReference type="EMBL" id="SEJ85652.1"/>
    </source>
</evidence>
<keyword evidence="2 8" id="KW-0645">Protease</keyword>
<dbReference type="EMBL" id="FNZM01000009">
    <property type="protein sequence ID" value="SEJ85652.1"/>
    <property type="molecule type" value="Genomic_DNA"/>
</dbReference>
<evidence type="ECO:0000256" key="1">
    <source>
        <dbReference type="ARBA" id="ARBA00008136"/>
    </source>
</evidence>
<evidence type="ECO:0000256" key="8">
    <source>
        <dbReference type="RuleBase" id="RU364100"/>
    </source>
</evidence>
<name>A0AAQ1GH38_9BURK</name>
<dbReference type="Proteomes" id="UP000183529">
    <property type="component" value="Unassembled WGS sequence"/>
</dbReference>
<dbReference type="RefSeq" id="WP_074984269.1">
    <property type="nucleotide sequence ID" value="NZ_CADFGN010000009.1"/>
</dbReference>
<accession>A0AAQ1GH38</accession>
<protein>
    <recommendedName>
        <fullName evidence="8">Abasic site processing protein</fullName>
        <ecNumber evidence="8">3.4.-.-</ecNumber>
    </recommendedName>
</protein>
<dbReference type="GO" id="GO:0106300">
    <property type="term" value="P:protein-DNA covalent cross-linking repair"/>
    <property type="evidence" value="ECO:0007669"/>
    <property type="project" value="InterPro"/>
</dbReference>
<evidence type="ECO:0000256" key="6">
    <source>
        <dbReference type="ARBA" id="ARBA00023125"/>
    </source>
</evidence>
<reference evidence="10 11" key="1">
    <citation type="submission" date="2016-10" db="EMBL/GenBank/DDBJ databases">
        <authorList>
            <person name="Varghese N."/>
            <person name="Submissions S."/>
        </authorList>
    </citation>
    <scope>NUCLEOTIDE SEQUENCE [LARGE SCALE GENOMIC DNA]</scope>
    <source>
        <strain evidence="10 11">LMG 22274</strain>
    </source>
</reference>
<feature type="region of interest" description="Disordered" evidence="9">
    <location>
        <begin position="210"/>
        <end position="241"/>
    </location>
</feature>
<keyword evidence="6" id="KW-0238">DNA-binding</keyword>
<dbReference type="EC" id="3.4.-.-" evidence="8"/>
<dbReference type="SUPFAM" id="SSF143081">
    <property type="entry name" value="BB1717-like"/>
    <property type="match status" value="1"/>
</dbReference>
<sequence>MCTNYAAARRDRLFRHFGVEPPDSPWRDDIYKDYAAPIIRRIDGATQASLATFGMVPRRHIPPGVRVFDTMNARAESVGEKRSFSGAWKRQQRCLVPCEAFFEPNYESGKAVRWRIALASGEPFAIAGLWREWEEAAEEGETPRRAVSFTMLTVNADSHPLMSRFHKPGDEKRSVVIVPPQEYENWLASRSTDEARSFFTLYPAESMMAEPFPAPPRAAKPHEADTDNPSLEPGFGDAASN</sequence>
<evidence type="ECO:0000256" key="4">
    <source>
        <dbReference type="ARBA" id="ARBA00022801"/>
    </source>
</evidence>
<proteinExistence type="inferred from homology"/>
<keyword evidence="5" id="KW-0190">Covalent protein-DNA linkage</keyword>
<dbReference type="GO" id="GO:0008233">
    <property type="term" value="F:peptidase activity"/>
    <property type="evidence" value="ECO:0007669"/>
    <property type="project" value="UniProtKB-KW"/>
</dbReference>
<organism evidence="10 11">
    <name type="scientific">Paraburkholderia tropica</name>
    <dbReference type="NCBI Taxonomy" id="92647"/>
    <lineage>
        <taxon>Bacteria</taxon>
        <taxon>Pseudomonadati</taxon>
        <taxon>Pseudomonadota</taxon>
        <taxon>Betaproteobacteria</taxon>
        <taxon>Burkholderiales</taxon>
        <taxon>Burkholderiaceae</taxon>
        <taxon>Paraburkholderia</taxon>
    </lineage>
</organism>
<dbReference type="AlphaFoldDB" id="A0AAQ1GH38"/>
<dbReference type="PANTHER" id="PTHR13604:SF0">
    <property type="entry name" value="ABASIC SITE PROCESSING PROTEIN HMCES"/>
    <property type="match status" value="1"/>
</dbReference>
<dbReference type="GO" id="GO:0003697">
    <property type="term" value="F:single-stranded DNA binding"/>
    <property type="evidence" value="ECO:0007669"/>
    <property type="project" value="InterPro"/>
</dbReference>
<dbReference type="GO" id="GO:0006508">
    <property type="term" value="P:proteolysis"/>
    <property type="evidence" value="ECO:0007669"/>
    <property type="project" value="UniProtKB-KW"/>
</dbReference>
<evidence type="ECO:0000256" key="7">
    <source>
        <dbReference type="ARBA" id="ARBA00023239"/>
    </source>
</evidence>
<dbReference type="InterPro" id="IPR003738">
    <property type="entry name" value="SRAP"/>
</dbReference>
<evidence type="ECO:0000313" key="11">
    <source>
        <dbReference type="Proteomes" id="UP000183529"/>
    </source>
</evidence>
<gene>
    <name evidence="10" type="ORF">SAMN05216550_109254</name>
</gene>
<dbReference type="Pfam" id="PF02586">
    <property type="entry name" value="SRAP"/>
    <property type="match status" value="1"/>
</dbReference>
<evidence type="ECO:0000256" key="9">
    <source>
        <dbReference type="SAM" id="MobiDB-lite"/>
    </source>
</evidence>
<evidence type="ECO:0000256" key="5">
    <source>
        <dbReference type="ARBA" id="ARBA00023124"/>
    </source>
</evidence>
<keyword evidence="4 8" id="KW-0378">Hydrolase</keyword>
<keyword evidence="3" id="KW-0227">DNA damage</keyword>
<keyword evidence="7" id="KW-0456">Lyase</keyword>
<dbReference type="InterPro" id="IPR036590">
    <property type="entry name" value="SRAP-like"/>
</dbReference>
<dbReference type="PANTHER" id="PTHR13604">
    <property type="entry name" value="DC12-RELATED"/>
    <property type="match status" value="1"/>
</dbReference>
<evidence type="ECO:0000256" key="3">
    <source>
        <dbReference type="ARBA" id="ARBA00022763"/>
    </source>
</evidence>
<dbReference type="Gene3D" id="3.90.1680.10">
    <property type="entry name" value="SOS response associated peptidase-like"/>
    <property type="match status" value="1"/>
</dbReference>
<dbReference type="GO" id="GO:0016829">
    <property type="term" value="F:lyase activity"/>
    <property type="evidence" value="ECO:0007669"/>
    <property type="project" value="UniProtKB-KW"/>
</dbReference>
<evidence type="ECO:0000256" key="2">
    <source>
        <dbReference type="ARBA" id="ARBA00022670"/>
    </source>
</evidence>